<keyword evidence="13" id="KW-1185">Reference proteome</keyword>
<name>A0ABR1IZA6_9AGAR</name>
<sequence>MSSRNPFSDPQPSSFKGKHKAARSVSSSYTPLTEIGGRHTRSRTTPHSVAQMFSLGPNPPNWGSNVSPDFPEPDDNIHSVDPKRDMKSDRGAFFSVRGFANIGCLVVLLVTLLGLFVGYPVATFARNKMRNVDNHRVLASFENFGLIDADTPLDAYTITSVTDGKTKMKLVYSDEFNQEGRSFYPGDDPYWEAVDLHYWGTNNLEWYDPAAITTKNGSLVVTLSKEDPSRNHDLNYRGGMMTTWSKLCFTGGAFYASVNLPGSNNVLGLWPAIWAMGNLGRAGYGASLDGTWPYTYDSCDVGTVANQSINGQPEIAATSGLDGGPLSFQPGQRLSRCTCAGESHPGPVHEDGSYVGRAAPEIDVFEAQIQNGVGYVSQSGQWAPYNPNYNWFNTSDNLVIYDPQMTKQNPDYKGAAYQQTTSGVSITNQECYQLNGTCFSTYAFEYKPGFDDGYITWVSDNKPAWTARAGGFAADPVAEIGPRPIPQEPMYLLINLGISENFGGVDFDHLQFPAIMTVDWVRYYQDENNINIGCDPEDFPTAAYIEQYKDAYTNPNFTTWSGPADEGGYGQPVPKNRLIDSC</sequence>
<dbReference type="SUPFAM" id="SSF49899">
    <property type="entry name" value="Concanavalin A-like lectins/glucanases"/>
    <property type="match status" value="1"/>
</dbReference>
<dbReference type="Pfam" id="PF03935">
    <property type="entry name" value="SKN1_KRE6_Sbg1"/>
    <property type="match status" value="1"/>
</dbReference>
<dbReference type="CDD" id="cd02180">
    <property type="entry name" value="GH16_fungal_KRE6_glucanase"/>
    <property type="match status" value="1"/>
</dbReference>
<reference evidence="12 13" key="1">
    <citation type="submission" date="2024-01" db="EMBL/GenBank/DDBJ databases">
        <title>A draft genome for the cacao thread blight pathogen Marasmiellus scandens.</title>
        <authorList>
            <person name="Baruah I.K."/>
            <person name="Leung J."/>
            <person name="Bukari Y."/>
            <person name="Amoako-Attah I."/>
            <person name="Meinhardt L.W."/>
            <person name="Bailey B.A."/>
            <person name="Cohen S.P."/>
        </authorList>
    </citation>
    <scope>NUCLEOTIDE SEQUENCE [LARGE SCALE GENOMIC DNA]</scope>
    <source>
        <strain evidence="12 13">GH-19</strain>
    </source>
</reference>
<evidence type="ECO:0000256" key="6">
    <source>
        <dbReference type="ARBA" id="ARBA00023136"/>
    </source>
</evidence>
<feature type="compositionally biased region" description="Polar residues" evidence="9">
    <location>
        <begin position="1"/>
        <end position="14"/>
    </location>
</feature>
<evidence type="ECO:0000313" key="13">
    <source>
        <dbReference type="Proteomes" id="UP001498398"/>
    </source>
</evidence>
<evidence type="ECO:0000256" key="4">
    <source>
        <dbReference type="ARBA" id="ARBA00022968"/>
    </source>
</evidence>
<keyword evidence="6 10" id="KW-0472">Membrane</keyword>
<dbReference type="InterPro" id="IPR013320">
    <property type="entry name" value="ConA-like_dom_sf"/>
</dbReference>
<comment type="similarity">
    <text evidence="2">Belongs to the SKN1/KRE6 family.</text>
</comment>
<evidence type="ECO:0000256" key="5">
    <source>
        <dbReference type="ARBA" id="ARBA00022989"/>
    </source>
</evidence>
<dbReference type="Gene3D" id="2.60.120.200">
    <property type="match status" value="2"/>
</dbReference>
<evidence type="ECO:0000256" key="9">
    <source>
        <dbReference type="SAM" id="MobiDB-lite"/>
    </source>
</evidence>
<dbReference type="PANTHER" id="PTHR31361">
    <property type="entry name" value="BETA-GLUCAN SYNTHESIS-ASSOCIATED PROTEIN KRE6-RELATED"/>
    <property type="match status" value="1"/>
</dbReference>
<evidence type="ECO:0000256" key="2">
    <source>
        <dbReference type="ARBA" id="ARBA00010962"/>
    </source>
</evidence>
<accession>A0ABR1IZA6</accession>
<dbReference type="InterPro" id="IPR000757">
    <property type="entry name" value="Beta-glucanase-like"/>
</dbReference>
<dbReference type="EMBL" id="JBANRG010000061">
    <property type="protein sequence ID" value="KAK7441814.1"/>
    <property type="molecule type" value="Genomic_DNA"/>
</dbReference>
<feature type="region of interest" description="Disordered" evidence="9">
    <location>
        <begin position="1"/>
        <end position="67"/>
    </location>
</feature>
<keyword evidence="3 10" id="KW-0812">Transmembrane</keyword>
<evidence type="ECO:0000256" key="10">
    <source>
        <dbReference type="SAM" id="Phobius"/>
    </source>
</evidence>
<keyword evidence="5 10" id="KW-1133">Transmembrane helix</keyword>
<dbReference type="PANTHER" id="PTHR31361:SF1">
    <property type="entry name" value="BETA-GLUCAN SYNTHESIS-ASSOCIATED PROTEIN KRE6-RELATED"/>
    <property type="match status" value="1"/>
</dbReference>
<evidence type="ECO:0000256" key="1">
    <source>
        <dbReference type="ARBA" id="ARBA00004606"/>
    </source>
</evidence>
<organism evidence="12 13">
    <name type="scientific">Marasmiellus scandens</name>
    <dbReference type="NCBI Taxonomy" id="2682957"/>
    <lineage>
        <taxon>Eukaryota</taxon>
        <taxon>Fungi</taxon>
        <taxon>Dikarya</taxon>
        <taxon>Basidiomycota</taxon>
        <taxon>Agaricomycotina</taxon>
        <taxon>Agaricomycetes</taxon>
        <taxon>Agaricomycetidae</taxon>
        <taxon>Agaricales</taxon>
        <taxon>Marasmiineae</taxon>
        <taxon>Omphalotaceae</taxon>
        <taxon>Marasmiellus</taxon>
    </lineage>
</organism>
<evidence type="ECO:0000259" key="11">
    <source>
        <dbReference type="PROSITE" id="PS51762"/>
    </source>
</evidence>
<dbReference type="InterPro" id="IPR005629">
    <property type="entry name" value="Skn1/Kre6/Sbg1"/>
</dbReference>
<dbReference type="PROSITE" id="PS51762">
    <property type="entry name" value="GH16_2"/>
    <property type="match status" value="1"/>
</dbReference>
<protein>
    <recommendedName>
        <fullName evidence="11">GH16 domain-containing protein</fullName>
    </recommendedName>
</protein>
<evidence type="ECO:0000256" key="8">
    <source>
        <dbReference type="ARBA" id="ARBA00023316"/>
    </source>
</evidence>
<dbReference type="Proteomes" id="UP001498398">
    <property type="component" value="Unassembled WGS sequence"/>
</dbReference>
<keyword evidence="4" id="KW-0735">Signal-anchor</keyword>
<keyword evidence="7" id="KW-0325">Glycoprotein</keyword>
<feature type="domain" description="GH16" evidence="11">
    <location>
        <begin position="154"/>
        <end position="529"/>
    </location>
</feature>
<comment type="subcellular location">
    <subcellularLocation>
        <location evidence="1">Membrane</location>
        <topology evidence="1">Single-pass type II membrane protein</topology>
    </subcellularLocation>
</comment>
<evidence type="ECO:0000313" key="12">
    <source>
        <dbReference type="EMBL" id="KAK7441814.1"/>
    </source>
</evidence>
<gene>
    <name evidence="12" type="ORF">VKT23_016476</name>
</gene>
<keyword evidence="8" id="KW-0961">Cell wall biogenesis/degradation</keyword>
<comment type="caution">
    <text evidence="12">The sequence shown here is derived from an EMBL/GenBank/DDBJ whole genome shotgun (WGS) entry which is preliminary data.</text>
</comment>
<feature type="transmembrane region" description="Helical" evidence="10">
    <location>
        <begin position="94"/>
        <end position="119"/>
    </location>
</feature>
<evidence type="ECO:0000256" key="3">
    <source>
        <dbReference type="ARBA" id="ARBA00022692"/>
    </source>
</evidence>
<evidence type="ECO:0000256" key="7">
    <source>
        <dbReference type="ARBA" id="ARBA00023180"/>
    </source>
</evidence>
<proteinExistence type="inferred from homology"/>
<feature type="region of interest" description="Disordered" evidence="9">
    <location>
        <begin position="563"/>
        <end position="582"/>
    </location>
</feature>